<gene>
    <name evidence="1" type="ORF">H2198_009723</name>
</gene>
<proteinExistence type="predicted"/>
<dbReference type="Proteomes" id="UP001172386">
    <property type="component" value="Unassembled WGS sequence"/>
</dbReference>
<accession>A0ACC2ZTK2</accession>
<keyword evidence="2" id="KW-1185">Reference proteome</keyword>
<comment type="caution">
    <text evidence="1">The sequence shown here is derived from an EMBL/GenBank/DDBJ whole genome shotgun (WGS) entry which is preliminary data.</text>
</comment>
<evidence type="ECO:0000313" key="2">
    <source>
        <dbReference type="Proteomes" id="UP001172386"/>
    </source>
</evidence>
<sequence>MPAQKRKASATKVMERVTDITDDAGGTSFRPTQKARLDSLFDSDNEDLAIILTTPTKLTNRKRKASTEAWEQDTNVRGIIDEANVNAPTRLIKRARQCSDIEKISSKTLADQIEAEEQRKVEKELCAERRNAGKTKTQVGSQVETEAIIQAENLKFAVENKNGEEAGPPTELLKKERKELELMDQFSELTNTQKKELDELETDISLSKMSKEESDGWWSREMLGLSHPSLEELRKEKFGEKKIEPYVLGTRKIWPRPEPLSLFFPERVLPKALWGKLPCQRINIPMTERNKDTSQIRNPLKNTRRTLTEQLEYAKVKAERQKKEVQKMKVRAAEEKAKAEWDRKRGGGKRSTRYFKSDRDEAFGVNRIPSHLFSTPNAVSARLEVAKLENEIREARERGERHPQESDTEYRCGEGLENESNKEGVV</sequence>
<reference evidence="1" key="1">
    <citation type="submission" date="2022-10" db="EMBL/GenBank/DDBJ databases">
        <title>Culturing micro-colonial fungi from biological soil crusts in the Mojave desert and describing Neophaeococcomyces mojavensis, and introducing the new genera and species Taxawa tesnikishii.</title>
        <authorList>
            <person name="Kurbessoian T."/>
            <person name="Stajich J.E."/>
        </authorList>
    </citation>
    <scope>NUCLEOTIDE SEQUENCE</scope>
    <source>
        <strain evidence="1">JES_112</strain>
    </source>
</reference>
<protein>
    <submittedName>
        <fullName evidence="1">Uncharacterized protein</fullName>
    </submittedName>
</protein>
<evidence type="ECO:0000313" key="1">
    <source>
        <dbReference type="EMBL" id="KAJ9650982.1"/>
    </source>
</evidence>
<dbReference type="EMBL" id="JAPDRQ010000291">
    <property type="protein sequence ID" value="KAJ9650982.1"/>
    <property type="molecule type" value="Genomic_DNA"/>
</dbReference>
<name>A0ACC2ZTK2_9EURO</name>
<organism evidence="1 2">
    <name type="scientific">Neophaeococcomyces mojaviensis</name>
    <dbReference type="NCBI Taxonomy" id="3383035"/>
    <lineage>
        <taxon>Eukaryota</taxon>
        <taxon>Fungi</taxon>
        <taxon>Dikarya</taxon>
        <taxon>Ascomycota</taxon>
        <taxon>Pezizomycotina</taxon>
        <taxon>Eurotiomycetes</taxon>
        <taxon>Chaetothyriomycetidae</taxon>
        <taxon>Chaetothyriales</taxon>
        <taxon>Chaetothyriales incertae sedis</taxon>
        <taxon>Neophaeococcomyces</taxon>
    </lineage>
</organism>